<accession>A2GBK2</accession>
<dbReference type="EMBL" id="DS114936">
    <property type="protein sequence ID" value="EAX85464.1"/>
    <property type="molecule type" value="Genomic_DNA"/>
</dbReference>
<evidence type="ECO:0000313" key="1">
    <source>
        <dbReference type="EMBL" id="EAX85464.1"/>
    </source>
</evidence>
<organism evidence="1 2">
    <name type="scientific">Trichomonas vaginalis (strain ATCC PRA-98 / G3)</name>
    <dbReference type="NCBI Taxonomy" id="412133"/>
    <lineage>
        <taxon>Eukaryota</taxon>
        <taxon>Metamonada</taxon>
        <taxon>Parabasalia</taxon>
        <taxon>Trichomonadida</taxon>
        <taxon>Trichomonadidae</taxon>
        <taxon>Trichomonas</taxon>
    </lineage>
</organism>
<dbReference type="SMR" id="A2GBK2"/>
<protein>
    <recommendedName>
        <fullName evidence="3">Ankyrin repeat protein</fullName>
    </recommendedName>
</protein>
<dbReference type="Proteomes" id="UP000001542">
    <property type="component" value="Unassembled WGS sequence"/>
</dbReference>
<evidence type="ECO:0008006" key="3">
    <source>
        <dbReference type="Google" id="ProtNLM"/>
    </source>
</evidence>
<dbReference type="RefSeq" id="XP_001298394.1">
    <property type="nucleotide sequence ID" value="XM_001298393.1"/>
</dbReference>
<sequence>MEKHLFILQPCINEYFRIASAHSDDINSKDDIVATILHFSAIINNGNVENAEILMAKDANFNEKDFNDVNKMDPKIKTPFCCK</sequence>
<dbReference type="SUPFAM" id="SSF48403">
    <property type="entry name" value="Ankyrin repeat"/>
    <property type="match status" value="1"/>
</dbReference>
<gene>
    <name evidence="1" type="ORF">TVAG_096450</name>
</gene>
<dbReference type="AlphaFoldDB" id="A2GBK2"/>
<dbReference type="VEuPathDB" id="TrichDB:TVAGG3_0688720"/>
<reference evidence="1" key="1">
    <citation type="submission" date="2006-10" db="EMBL/GenBank/DDBJ databases">
        <authorList>
            <person name="Amadeo P."/>
            <person name="Zhao Q."/>
            <person name="Wortman J."/>
            <person name="Fraser-Liggett C."/>
            <person name="Carlton J."/>
        </authorList>
    </citation>
    <scope>NUCLEOTIDE SEQUENCE</scope>
    <source>
        <strain evidence="1">G3</strain>
    </source>
</reference>
<keyword evidence="2" id="KW-1185">Reference proteome</keyword>
<dbReference type="VEuPathDB" id="TrichDB:TVAG_096450"/>
<proteinExistence type="predicted"/>
<dbReference type="InterPro" id="IPR036770">
    <property type="entry name" value="Ankyrin_rpt-contain_sf"/>
</dbReference>
<reference evidence="1" key="2">
    <citation type="journal article" date="2007" name="Science">
        <title>Draft genome sequence of the sexually transmitted pathogen Trichomonas vaginalis.</title>
        <authorList>
            <person name="Carlton J.M."/>
            <person name="Hirt R.P."/>
            <person name="Silva J.C."/>
            <person name="Delcher A.L."/>
            <person name="Schatz M."/>
            <person name="Zhao Q."/>
            <person name="Wortman J.R."/>
            <person name="Bidwell S.L."/>
            <person name="Alsmark U.C.M."/>
            <person name="Besteiro S."/>
            <person name="Sicheritz-Ponten T."/>
            <person name="Noel C.J."/>
            <person name="Dacks J.B."/>
            <person name="Foster P.G."/>
            <person name="Simillion C."/>
            <person name="Van de Peer Y."/>
            <person name="Miranda-Saavedra D."/>
            <person name="Barton G.J."/>
            <person name="Westrop G.D."/>
            <person name="Mueller S."/>
            <person name="Dessi D."/>
            <person name="Fiori P.L."/>
            <person name="Ren Q."/>
            <person name="Paulsen I."/>
            <person name="Zhang H."/>
            <person name="Bastida-Corcuera F.D."/>
            <person name="Simoes-Barbosa A."/>
            <person name="Brown M.T."/>
            <person name="Hayes R.D."/>
            <person name="Mukherjee M."/>
            <person name="Okumura C.Y."/>
            <person name="Schneider R."/>
            <person name="Smith A.J."/>
            <person name="Vanacova S."/>
            <person name="Villalvazo M."/>
            <person name="Haas B.J."/>
            <person name="Pertea M."/>
            <person name="Feldblyum T.V."/>
            <person name="Utterback T.R."/>
            <person name="Shu C.L."/>
            <person name="Osoegawa K."/>
            <person name="de Jong P.J."/>
            <person name="Hrdy I."/>
            <person name="Horvathova L."/>
            <person name="Zubacova Z."/>
            <person name="Dolezal P."/>
            <person name="Malik S.B."/>
            <person name="Logsdon J.M. Jr."/>
            <person name="Henze K."/>
            <person name="Gupta A."/>
            <person name="Wang C.C."/>
            <person name="Dunne R.L."/>
            <person name="Upcroft J.A."/>
            <person name="Upcroft P."/>
            <person name="White O."/>
            <person name="Salzberg S.L."/>
            <person name="Tang P."/>
            <person name="Chiu C.-H."/>
            <person name="Lee Y.-S."/>
            <person name="Embley T.M."/>
            <person name="Coombs G.H."/>
            <person name="Mottram J.C."/>
            <person name="Tachezy J."/>
            <person name="Fraser-Liggett C.M."/>
            <person name="Johnson P.J."/>
        </authorList>
    </citation>
    <scope>NUCLEOTIDE SEQUENCE [LARGE SCALE GENOMIC DNA]</scope>
    <source>
        <strain evidence="1">G3</strain>
    </source>
</reference>
<name>A2GBK2_TRIV3</name>
<dbReference type="InParanoid" id="A2GBK2"/>
<evidence type="ECO:0000313" key="2">
    <source>
        <dbReference type="Proteomes" id="UP000001542"/>
    </source>
</evidence>
<dbReference type="KEGG" id="tva:4743104"/>